<dbReference type="GO" id="GO:0004520">
    <property type="term" value="F:DNA endonuclease activity"/>
    <property type="evidence" value="ECO:0007669"/>
    <property type="project" value="InterPro"/>
</dbReference>
<dbReference type="NCBIfam" id="TIGR00287">
    <property type="entry name" value="cas1"/>
    <property type="match status" value="1"/>
</dbReference>
<evidence type="ECO:0000256" key="10">
    <source>
        <dbReference type="HAMAP-Rule" id="MF_01470"/>
    </source>
</evidence>
<dbReference type="Gene3D" id="3.100.10.20">
    <property type="entry name" value="CRISPR-associated endonuclease Cas1, N-terminal domain"/>
    <property type="match status" value="1"/>
</dbReference>
<keyword evidence="3 10" id="KW-0255">Endonuclease</keyword>
<dbReference type="EMBL" id="CGIH01000029">
    <property type="protein sequence ID" value="CFX74586.1"/>
    <property type="molecule type" value="Genomic_DNA"/>
</dbReference>
<keyword evidence="12" id="KW-1185">Reference proteome</keyword>
<keyword evidence="4 10" id="KW-0378">Hydrolase</keyword>
<dbReference type="OrthoDB" id="9803119at2"/>
<dbReference type="AlphaFoldDB" id="A0A0E3W3D6"/>
<evidence type="ECO:0000313" key="11">
    <source>
        <dbReference type="EMBL" id="CFX74586.1"/>
    </source>
</evidence>
<gene>
    <name evidence="10" type="primary">cas1</name>
    <name evidence="11" type="ORF">1775</name>
</gene>
<evidence type="ECO:0000256" key="6">
    <source>
        <dbReference type="ARBA" id="ARBA00023118"/>
    </source>
</evidence>
<sequence length="342" mass="38990">MRRLLNTLYVTTPDSYLAREGENILIRLEEETLFRVPSHNIEAIVYFGYPGASPSLLGLCAEKGITVSFFTPNGRFLARVEGAQTGNVLLRRKQYRMADEENNVPLLSKYFIAAKIMNSRAVLQRGRRDHPDKVGDNIERSIVLLAGSVKKVFASKSLDDIRGLEGDAAQRYFSELDNLILEQKQDFFMNTRSRRPPLDNVNALLSFFYTLLVHECRSALESVGLDPAAGFLHRDRPGRPSLALDLMEELRPYLGDRMVLSLINRKQISKDDFVTKENGAVYVLPDTRKMLLTAWQKRKQEEIIHPYLGEKIPIGLLPYTQALLLARFLRGDLDAYPAFIWK</sequence>
<evidence type="ECO:0000256" key="4">
    <source>
        <dbReference type="ARBA" id="ARBA00022801"/>
    </source>
</evidence>
<keyword evidence="5 10" id="KW-0460">Magnesium</keyword>
<dbReference type="GO" id="GO:0046872">
    <property type="term" value="F:metal ion binding"/>
    <property type="evidence" value="ECO:0007669"/>
    <property type="project" value="UniProtKB-UniRule"/>
</dbReference>
<evidence type="ECO:0000256" key="3">
    <source>
        <dbReference type="ARBA" id="ARBA00022759"/>
    </source>
</evidence>
<dbReference type="STRING" id="690567.1775"/>
<dbReference type="Proteomes" id="UP000045545">
    <property type="component" value="Unassembled WGS sequence"/>
</dbReference>
<feature type="binding site" evidence="10">
    <location>
        <position position="233"/>
    </location>
    <ligand>
        <name>Mn(2+)</name>
        <dbReference type="ChEBI" id="CHEBI:29035"/>
    </ligand>
</feature>
<dbReference type="InterPro" id="IPR019856">
    <property type="entry name" value="CRISPR-assoc_Cas1_DVULG"/>
</dbReference>
<accession>A0A0E3W3D6</accession>
<dbReference type="Gene3D" id="1.20.120.920">
    <property type="entry name" value="CRISPR-associated endonuclease Cas1, C-terminal domain"/>
    <property type="match status" value="1"/>
</dbReference>
<keyword evidence="1 10" id="KW-0540">Nuclease</keyword>
<evidence type="ECO:0000256" key="5">
    <source>
        <dbReference type="ARBA" id="ARBA00022842"/>
    </source>
</evidence>
<dbReference type="InterPro" id="IPR002729">
    <property type="entry name" value="CRISPR-assoc_Cas1"/>
</dbReference>
<comment type="function">
    <text evidence="10">CRISPR (clustered regularly interspaced short palindromic repeat), is an adaptive immune system that provides protection against mobile genetic elements (viruses, transposable elements and conjugative plasmids). CRISPR clusters contain spacers, sequences complementary to antecedent mobile elements, and target invading nucleic acids. CRISPR clusters are transcribed and processed into CRISPR RNA (crRNA). Acts as a dsDNA endonuclease. Involved in the integration of spacer DNA into the CRISPR cassette.</text>
</comment>
<protein>
    <recommendedName>
        <fullName evidence="10">CRISPR-associated endonuclease Cas1</fullName>
        <ecNumber evidence="10">3.1.-.-</ecNumber>
    </recommendedName>
</protein>
<evidence type="ECO:0000256" key="2">
    <source>
        <dbReference type="ARBA" id="ARBA00022723"/>
    </source>
</evidence>
<evidence type="ECO:0000256" key="7">
    <source>
        <dbReference type="ARBA" id="ARBA00023125"/>
    </source>
</evidence>
<proteinExistence type="inferred from homology"/>
<dbReference type="GO" id="GO:0051607">
    <property type="term" value="P:defense response to virus"/>
    <property type="evidence" value="ECO:0007669"/>
    <property type="project" value="UniProtKB-UniRule"/>
</dbReference>
<feature type="binding site" evidence="10">
    <location>
        <position position="248"/>
    </location>
    <ligand>
        <name>Mn(2+)</name>
        <dbReference type="ChEBI" id="CHEBI:29035"/>
    </ligand>
</feature>
<name>A0A0E3W3D6_9FIRM</name>
<evidence type="ECO:0000313" key="12">
    <source>
        <dbReference type="Proteomes" id="UP000045545"/>
    </source>
</evidence>
<dbReference type="GO" id="GO:0003677">
    <property type="term" value="F:DNA binding"/>
    <property type="evidence" value="ECO:0007669"/>
    <property type="project" value="UniProtKB-KW"/>
</dbReference>
<dbReference type="InterPro" id="IPR042211">
    <property type="entry name" value="CRISPR-assoc_Cas1_N"/>
</dbReference>
<dbReference type="PANTHER" id="PTHR34353">
    <property type="entry name" value="CRISPR-ASSOCIATED ENDONUCLEASE CAS1 1"/>
    <property type="match status" value="1"/>
</dbReference>
<keyword evidence="2 10" id="KW-0479">Metal-binding</keyword>
<comment type="cofactor">
    <cofactor evidence="10">
        <name>Mg(2+)</name>
        <dbReference type="ChEBI" id="CHEBI:18420"/>
    </cofactor>
    <cofactor evidence="10">
        <name>Mn(2+)</name>
        <dbReference type="ChEBI" id="CHEBI:29035"/>
    </cofactor>
</comment>
<dbReference type="GO" id="GO:0016787">
    <property type="term" value="F:hydrolase activity"/>
    <property type="evidence" value="ECO:0007669"/>
    <property type="project" value="UniProtKB-KW"/>
</dbReference>
<dbReference type="EC" id="3.1.-.-" evidence="10"/>
<feature type="binding site" evidence="10">
    <location>
        <position position="165"/>
    </location>
    <ligand>
        <name>Mn(2+)</name>
        <dbReference type="ChEBI" id="CHEBI:29035"/>
    </ligand>
</feature>
<evidence type="ECO:0000256" key="1">
    <source>
        <dbReference type="ARBA" id="ARBA00022722"/>
    </source>
</evidence>
<organism evidence="11 12">
    <name type="scientific">Syntrophomonas zehnderi OL-4</name>
    <dbReference type="NCBI Taxonomy" id="690567"/>
    <lineage>
        <taxon>Bacteria</taxon>
        <taxon>Bacillati</taxon>
        <taxon>Bacillota</taxon>
        <taxon>Clostridia</taxon>
        <taxon>Eubacteriales</taxon>
        <taxon>Syntrophomonadaceae</taxon>
        <taxon>Syntrophomonas</taxon>
    </lineage>
</organism>
<dbReference type="HAMAP" id="MF_01470">
    <property type="entry name" value="Cas1"/>
    <property type="match status" value="1"/>
</dbReference>
<comment type="similarity">
    <text evidence="10">Belongs to the CRISPR-associated endonuclease Cas1 family.</text>
</comment>
<evidence type="ECO:0000256" key="9">
    <source>
        <dbReference type="ARBA" id="ARBA00038592"/>
    </source>
</evidence>
<dbReference type="PANTHER" id="PTHR34353:SF2">
    <property type="entry name" value="CRISPR-ASSOCIATED ENDONUCLEASE CAS1 1"/>
    <property type="match status" value="1"/>
</dbReference>
<dbReference type="InterPro" id="IPR050646">
    <property type="entry name" value="Cas1"/>
</dbReference>
<dbReference type="CDD" id="cd09721">
    <property type="entry name" value="Cas1_I-C"/>
    <property type="match status" value="1"/>
</dbReference>
<dbReference type="RefSeq" id="WP_046497852.1">
    <property type="nucleotide sequence ID" value="NZ_CGIH01000029.1"/>
</dbReference>
<keyword evidence="8 10" id="KW-0464">Manganese</keyword>
<keyword evidence="7 10" id="KW-0238">DNA-binding</keyword>
<dbReference type="InterPro" id="IPR042206">
    <property type="entry name" value="CRISPR-assoc_Cas1_C"/>
</dbReference>
<dbReference type="GO" id="GO:0043571">
    <property type="term" value="P:maintenance of CRISPR repeat elements"/>
    <property type="evidence" value="ECO:0007669"/>
    <property type="project" value="UniProtKB-UniRule"/>
</dbReference>
<dbReference type="Pfam" id="PF01867">
    <property type="entry name" value="Cas_Cas1"/>
    <property type="match status" value="1"/>
</dbReference>
<comment type="subunit">
    <text evidence="9 10">Homodimer, forms a heterotetramer with a Cas2 homodimer.</text>
</comment>
<evidence type="ECO:0000256" key="8">
    <source>
        <dbReference type="ARBA" id="ARBA00023211"/>
    </source>
</evidence>
<dbReference type="NCBIfam" id="TIGR03640">
    <property type="entry name" value="cas1_DVULG"/>
    <property type="match status" value="1"/>
</dbReference>
<keyword evidence="6 10" id="KW-0051">Antiviral defense</keyword>
<reference evidence="11 12" key="1">
    <citation type="submission" date="2015-03" db="EMBL/GenBank/DDBJ databases">
        <authorList>
            <person name="Murphy D."/>
        </authorList>
    </citation>
    <scope>NUCLEOTIDE SEQUENCE [LARGE SCALE GENOMIC DNA]</scope>
    <source>
        <strain evidence="11 12">OL-4</strain>
    </source>
</reference>